<dbReference type="Pfam" id="PF13598">
    <property type="entry name" value="DUF4139"/>
    <property type="match status" value="1"/>
</dbReference>
<protein>
    <recommendedName>
        <fullName evidence="9">Mucoidy inhibitor MuiA family protein</fullName>
    </recommendedName>
</protein>
<feature type="chain" id="PRO_5014520440" description="Mucoidy inhibitor MuiA family protein" evidence="2">
    <location>
        <begin position="19"/>
        <end position="563"/>
    </location>
</feature>
<evidence type="ECO:0000256" key="2">
    <source>
        <dbReference type="SAM" id="SignalP"/>
    </source>
</evidence>
<dbReference type="EMBL" id="FUYX01000005">
    <property type="protein sequence ID" value="SKB80917.1"/>
    <property type="molecule type" value="Genomic_DNA"/>
</dbReference>
<evidence type="ECO:0000259" key="4">
    <source>
        <dbReference type="Pfam" id="PF13600"/>
    </source>
</evidence>
<evidence type="ECO:0008006" key="9">
    <source>
        <dbReference type="Google" id="ProtNLM"/>
    </source>
</evidence>
<evidence type="ECO:0000313" key="6">
    <source>
        <dbReference type="EMBL" id="SKB80917.1"/>
    </source>
</evidence>
<dbReference type="EMBL" id="LMAR01000034">
    <property type="protein sequence ID" value="KQK30643.1"/>
    <property type="molecule type" value="Genomic_DNA"/>
</dbReference>
<keyword evidence="1" id="KW-0175">Coiled coil</keyword>
<feature type="signal peptide" evidence="2">
    <location>
        <begin position="1"/>
        <end position="18"/>
    </location>
</feature>
<reference evidence="5 7" key="1">
    <citation type="submission" date="2015-10" db="EMBL/GenBank/DDBJ databases">
        <title>Draft genome of Bosea thiooxidans.</title>
        <authorList>
            <person name="Wang X."/>
        </authorList>
    </citation>
    <scope>NUCLEOTIDE SEQUENCE [LARGE SCALE GENOMIC DNA]</scope>
    <source>
        <strain evidence="5 7">CGMCC 9174</strain>
    </source>
</reference>
<dbReference type="Pfam" id="PF13600">
    <property type="entry name" value="DUF4140"/>
    <property type="match status" value="1"/>
</dbReference>
<feature type="coiled-coil region" evidence="1">
    <location>
        <begin position="162"/>
        <end position="189"/>
    </location>
</feature>
<organism evidence="5 7">
    <name type="scientific">Bosea thiooxidans</name>
    <dbReference type="NCBI Taxonomy" id="53254"/>
    <lineage>
        <taxon>Bacteria</taxon>
        <taxon>Pseudomonadati</taxon>
        <taxon>Pseudomonadota</taxon>
        <taxon>Alphaproteobacteria</taxon>
        <taxon>Hyphomicrobiales</taxon>
        <taxon>Boseaceae</taxon>
        <taxon>Bosea</taxon>
    </lineage>
</organism>
<keyword evidence="2" id="KW-0732">Signal</keyword>
<evidence type="ECO:0000256" key="1">
    <source>
        <dbReference type="SAM" id="Coils"/>
    </source>
</evidence>
<keyword evidence="7" id="KW-1185">Reference proteome</keyword>
<gene>
    <name evidence="5" type="ORF">ARD30_04860</name>
    <name evidence="6" type="ORF">SAMN05660750_02490</name>
</gene>
<dbReference type="NCBIfam" id="TIGR02231">
    <property type="entry name" value="mucoidy inhibitor MuiA family protein"/>
    <property type="match status" value="1"/>
</dbReference>
<sequence>MRNHIAAALILAPGFAGAAETEFASRIDRVTVYPDGAVVTRLGKAQLLQGVSQLVLRGLPATIDPASIRVEGKGDGVFSVGAVDVRLAPGDARPVLDTVMEEKLKGLRDDKAKLEGQVAAIEAKRATIERFAQTGPDKLGPDGKALPVADWPAVFEAIGTALVKVQDELRGVRNRLSDVEAEIAALERARPQAGRPGAPKRDVAIAVEAPQPVAAEFTVSYRVTGANWTPTYEARLTTTGAKPQIALTRRAELRQRSGEPWDDVALTLSTTRSAGGTGAPDLSPMQVAFFEPPVVYERRERMSAAPAPMAAARAKAEAEADARAKQSQRSAALKPAEIEVAEIEAGAYQASFQVPGRATIPQDGSSRTVVLTERKAEATLSARAVPELEQKAYLQAGFVHEEEAPLLPGRVALHRDGSYVGMGRFELVAPGDEVALGFGADDRIKVGFAPVKRRENEPRWLNQSRTDQREFRTVVKSLHAQPVKVTLLQRVPFSENSAITVETIAAQTTPPTEKQVGDRRGVSSWTFELAPGGEKEVRLAYRIKWPGDRELSYDEQPLPNARD</sequence>
<dbReference type="InterPro" id="IPR011935">
    <property type="entry name" value="CHP02231"/>
</dbReference>
<reference evidence="6 8" key="2">
    <citation type="submission" date="2017-02" db="EMBL/GenBank/DDBJ databases">
        <authorList>
            <person name="Peterson S.W."/>
        </authorList>
    </citation>
    <scope>NUCLEOTIDE SEQUENCE [LARGE SCALE GENOMIC DNA]</scope>
    <source>
        <strain evidence="6 8">DSM 9653</strain>
    </source>
</reference>
<feature type="domain" description="DUF4139" evidence="3">
    <location>
        <begin position="218"/>
        <end position="546"/>
    </location>
</feature>
<accession>A0A0Q3KLZ8</accession>
<dbReference type="STRING" id="53254.SAMN05660750_02490"/>
<evidence type="ECO:0000313" key="5">
    <source>
        <dbReference type="EMBL" id="KQK30643.1"/>
    </source>
</evidence>
<evidence type="ECO:0000313" key="8">
    <source>
        <dbReference type="Proteomes" id="UP000190130"/>
    </source>
</evidence>
<dbReference type="AlphaFoldDB" id="A0A0Q3KLZ8"/>
<dbReference type="InterPro" id="IPR037291">
    <property type="entry name" value="DUF4139"/>
</dbReference>
<feature type="domain" description="DUF4140" evidence="4">
    <location>
        <begin position="30"/>
        <end position="126"/>
    </location>
</feature>
<dbReference type="RefSeq" id="WP_055728173.1">
    <property type="nucleotide sequence ID" value="NZ_FUYX01000005.1"/>
</dbReference>
<dbReference type="InterPro" id="IPR025554">
    <property type="entry name" value="DUF4140"/>
</dbReference>
<dbReference type="PANTHER" id="PTHR31005">
    <property type="entry name" value="DUF4139 DOMAIN-CONTAINING PROTEIN"/>
    <property type="match status" value="1"/>
</dbReference>
<proteinExistence type="predicted"/>
<evidence type="ECO:0000313" key="7">
    <source>
        <dbReference type="Proteomes" id="UP000051562"/>
    </source>
</evidence>
<evidence type="ECO:0000259" key="3">
    <source>
        <dbReference type="Pfam" id="PF13598"/>
    </source>
</evidence>
<dbReference type="PANTHER" id="PTHR31005:SF8">
    <property type="entry name" value="DUF4139 DOMAIN-CONTAINING PROTEIN"/>
    <property type="match status" value="1"/>
</dbReference>
<dbReference type="Proteomes" id="UP000190130">
    <property type="component" value="Unassembled WGS sequence"/>
</dbReference>
<name>A0A0Q3KLZ8_9HYPH</name>
<dbReference type="Proteomes" id="UP000051562">
    <property type="component" value="Unassembled WGS sequence"/>
</dbReference>